<organism evidence="2 3">
    <name type="scientific">Oleiharenicola lentus</name>
    <dbReference type="NCBI Taxonomy" id="2508720"/>
    <lineage>
        <taxon>Bacteria</taxon>
        <taxon>Pseudomonadati</taxon>
        <taxon>Verrucomicrobiota</taxon>
        <taxon>Opitutia</taxon>
        <taxon>Opitutales</taxon>
        <taxon>Opitutaceae</taxon>
        <taxon>Oleiharenicola</taxon>
    </lineage>
</organism>
<sequence length="233" mass="25166">MENAQPPLLPPTAQRRRHAVTLKLLFIALLVLVLQLPLALINGLRQERSGNREAAHARRAADVQWTETDPVPAYSPARAAAEGYRMVERSLKHSVLVLTLVFAAFFLFETLAGLRLHAVHYGLVGAALCLFYLALLALGEVLSPGSAYIGAAVASSLLIVGYSISILHSYARAGSIAALLAAEHSVLYVVLRMEDFALLAGTTALFVVLAAVMFFTRNVDWFAQEAGKTEARA</sequence>
<dbReference type="InterPro" id="IPR010364">
    <property type="entry name" value="Uncharacterised_IM_CreD"/>
</dbReference>
<reference evidence="2 3" key="1">
    <citation type="submission" date="2019-01" db="EMBL/GenBank/DDBJ databases">
        <title>Lacunisphaera sp. strain TWA-58.</title>
        <authorList>
            <person name="Chen W.-M."/>
        </authorList>
    </citation>
    <scope>NUCLEOTIDE SEQUENCE [LARGE SCALE GENOMIC DNA]</scope>
    <source>
        <strain evidence="2 3">TWA-58</strain>
    </source>
</reference>
<dbReference type="Proteomes" id="UP000290218">
    <property type="component" value="Unassembled WGS sequence"/>
</dbReference>
<protein>
    <recommendedName>
        <fullName evidence="4">Cell envelope integrity protein CreD</fullName>
    </recommendedName>
</protein>
<keyword evidence="1" id="KW-0472">Membrane</keyword>
<feature type="transmembrane region" description="Helical" evidence="1">
    <location>
        <begin position="95"/>
        <end position="112"/>
    </location>
</feature>
<evidence type="ECO:0000313" key="2">
    <source>
        <dbReference type="EMBL" id="RXK53136.1"/>
    </source>
</evidence>
<feature type="transmembrane region" description="Helical" evidence="1">
    <location>
        <begin position="20"/>
        <end position="41"/>
    </location>
</feature>
<dbReference type="Pfam" id="PF06123">
    <property type="entry name" value="CreD"/>
    <property type="match status" value="1"/>
</dbReference>
<accession>A0A4V1M5Y5</accession>
<evidence type="ECO:0000313" key="3">
    <source>
        <dbReference type="Proteomes" id="UP000290218"/>
    </source>
</evidence>
<keyword evidence="1" id="KW-1133">Transmembrane helix</keyword>
<dbReference type="GO" id="GO:0005886">
    <property type="term" value="C:plasma membrane"/>
    <property type="evidence" value="ECO:0007669"/>
    <property type="project" value="TreeGrafter"/>
</dbReference>
<evidence type="ECO:0008006" key="4">
    <source>
        <dbReference type="Google" id="ProtNLM"/>
    </source>
</evidence>
<keyword evidence="3" id="KW-1185">Reference proteome</keyword>
<name>A0A4V1M5Y5_9BACT</name>
<comment type="caution">
    <text evidence="2">The sequence shown here is derived from an EMBL/GenBank/DDBJ whole genome shotgun (WGS) entry which is preliminary data.</text>
</comment>
<dbReference type="PANTHER" id="PTHR30092">
    <property type="entry name" value="INNER MEMBRANE PROTEIN CRED"/>
    <property type="match status" value="1"/>
</dbReference>
<evidence type="ECO:0000256" key="1">
    <source>
        <dbReference type="SAM" id="Phobius"/>
    </source>
</evidence>
<feature type="transmembrane region" description="Helical" evidence="1">
    <location>
        <begin position="196"/>
        <end position="215"/>
    </location>
</feature>
<feature type="transmembrane region" description="Helical" evidence="1">
    <location>
        <begin position="118"/>
        <end position="138"/>
    </location>
</feature>
<keyword evidence="1" id="KW-0812">Transmembrane</keyword>
<dbReference type="RefSeq" id="WP_129048724.1">
    <property type="nucleotide sequence ID" value="NZ_SDHX01000002.1"/>
</dbReference>
<proteinExistence type="predicted"/>
<dbReference type="EMBL" id="SDHX01000002">
    <property type="protein sequence ID" value="RXK53136.1"/>
    <property type="molecule type" value="Genomic_DNA"/>
</dbReference>
<dbReference type="OrthoDB" id="9791851at2"/>
<gene>
    <name evidence="2" type="ORF">ESB00_15625</name>
</gene>
<feature type="transmembrane region" description="Helical" evidence="1">
    <location>
        <begin position="145"/>
        <end position="164"/>
    </location>
</feature>
<dbReference type="AlphaFoldDB" id="A0A4V1M5Y5"/>
<dbReference type="PANTHER" id="PTHR30092:SF0">
    <property type="entry name" value="INNER MEMBRANE PROTEIN CRED"/>
    <property type="match status" value="1"/>
</dbReference>